<sequence length="140" mass="15893">MLSNATAPKSSSRKDRCRRRVSRFFSTVKRVFTLKPKEVARPLLVETPMIPGAPKPRRATMAYARFQPLCDRLPLSPEFFIRPEAFRAQSIDTMSLNVSLKLESLQVNAVGNASDIVHIFCHSLFSISVMLTITIVLYFF</sequence>
<dbReference type="OrthoDB" id="10424448at2759"/>
<organism evidence="2 3">
    <name type="scientific">Caenorhabditis nigoni</name>
    <dbReference type="NCBI Taxonomy" id="1611254"/>
    <lineage>
        <taxon>Eukaryota</taxon>
        <taxon>Metazoa</taxon>
        <taxon>Ecdysozoa</taxon>
        <taxon>Nematoda</taxon>
        <taxon>Chromadorea</taxon>
        <taxon>Rhabditida</taxon>
        <taxon>Rhabditina</taxon>
        <taxon>Rhabditomorpha</taxon>
        <taxon>Rhabditoidea</taxon>
        <taxon>Rhabditidae</taxon>
        <taxon>Peloderinae</taxon>
        <taxon>Caenorhabditis</taxon>
    </lineage>
</organism>
<reference evidence="3" key="1">
    <citation type="submission" date="2017-10" db="EMBL/GenBank/DDBJ databases">
        <title>Rapid genome shrinkage in a self-fertile nematode reveals novel sperm competition proteins.</title>
        <authorList>
            <person name="Yin D."/>
            <person name="Schwarz E.M."/>
            <person name="Thomas C.G."/>
            <person name="Felde R.L."/>
            <person name="Korf I.F."/>
            <person name="Cutter A.D."/>
            <person name="Schartner C.M."/>
            <person name="Ralston E.J."/>
            <person name="Meyer B.J."/>
            <person name="Haag E.S."/>
        </authorList>
    </citation>
    <scope>NUCLEOTIDE SEQUENCE [LARGE SCALE GENOMIC DNA]</scope>
    <source>
        <strain evidence="3">JU1422</strain>
    </source>
</reference>
<dbReference type="Proteomes" id="UP000230233">
    <property type="component" value="Chromosome X"/>
</dbReference>
<dbReference type="EMBL" id="PDUG01000006">
    <property type="protein sequence ID" value="PIC17809.1"/>
    <property type="molecule type" value="Genomic_DNA"/>
</dbReference>
<evidence type="ECO:0000313" key="3">
    <source>
        <dbReference type="Proteomes" id="UP000230233"/>
    </source>
</evidence>
<evidence type="ECO:0000256" key="1">
    <source>
        <dbReference type="SAM" id="Phobius"/>
    </source>
</evidence>
<dbReference type="AlphaFoldDB" id="A0A2G5SS97"/>
<gene>
    <name evidence="2" type="primary">Cnig_chr_X.g23918</name>
    <name evidence="2" type="ORF">B9Z55_023918</name>
</gene>
<name>A0A2G5SS97_9PELO</name>
<accession>A0A2G5SS97</accession>
<keyword evidence="1" id="KW-0812">Transmembrane</keyword>
<evidence type="ECO:0000313" key="2">
    <source>
        <dbReference type="EMBL" id="PIC17809.1"/>
    </source>
</evidence>
<feature type="transmembrane region" description="Helical" evidence="1">
    <location>
        <begin position="116"/>
        <end position="139"/>
    </location>
</feature>
<proteinExistence type="predicted"/>
<protein>
    <submittedName>
        <fullName evidence="2">Uncharacterized protein</fullName>
    </submittedName>
</protein>
<keyword evidence="3" id="KW-1185">Reference proteome</keyword>
<comment type="caution">
    <text evidence="2">The sequence shown here is derived from an EMBL/GenBank/DDBJ whole genome shotgun (WGS) entry which is preliminary data.</text>
</comment>
<keyword evidence="1" id="KW-0472">Membrane</keyword>
<keyword evidence="1" id="KW-1133">Transmembrane helix</keyword>